<dbReference type="GO" id="GO:0046872">
    <property type="term" value="F:metal ion binding"/>
    <property type="evidence" value="ECO:0007669"/>
    <property type="project" value="UniProtKB-KW"/>
</dbReference>
<dbReference type="Proteomes" id="UP000462621">
    <property type="component" value="Unassembled WGS sequence"/>
</dbReference>
<comment type="similarity">
    <text evidence="1">Belongs to the metallo-dependent hydrolases superfamily. TatD-type hydrolase family.</text>
</comment>
<feature type="binding site" evidence="4">
    <location>
        <position position="7"/>
    </location>
    <ligand>
        <name>a divalent metal cation</name>
        <dbReference type="ChEBI" id="CHEBI:60240"/>
        <label>1</label>
    </ligand>
</feature>
<dbReference type="GO" id="GO:0016788">
    <property type="term" value="F:hydrolase activity, acting on ester bonds"/>
    <property type="evidence" value="ECO:0007669"/>
    <property type="project" value="InterPro"/>
</dbReference>
<evidence type="ECO:0000313" key="5">
    <source>
        <dbReference type="EMBL" id="MZI91753.1"/>
    </source>
</evidence>
<feature type="binding site" evidence="4">
    <location>
        <position position="155"/>
    </location>
    <ligand>
        <name>a divalent metal cation</name>
        <dbReference type="ChEBI" id="CHEBI:60240"/>
        <label>2</label>
    </ligand>
</feature>
<keyword evidence="2 4" id="KW-0479">Metal-binding</keyword>
<dbReference type="Gene3D" id="3.20.20.140">
    <property type="entry name" value="Metal-dependent hydrolases"/>
    <property type="match status" value="1"/>
</dbReference>
<dbReference type="AlphaFoldDB" id="A0A7X4LH10"/>
<dbReference type="CDD" id="cd01310">
    <property type="entry name" value="TatD_DNAse"/>
    <property type="match status" value="1"/>
</dbReference>
<dbReference type="InterPro" id="IPR001130">
    <property type="entry name" value="TatD-like"/>
</dbReference>
<name>A0A7X4LH10_9VIBR</name>
<dbReference type="Pfam" id="PF01026">
    <property type="entry name" value="TatD_DNase"/>
    <property type="match status" value="1"/>
</dbReference>
<accession>A0A7X4LH10</accession>
<reference evidence="5 6" key="1">
    <citation type="submission" date="2019-10" db="EMBL/GenBank/DDBJ databases">
        <title>Vibrio sp. nov. isolated from a shrimp pond.</title>
        <authorList>
            <person name="Gomez-Gil B."/>
            <person name="Enciso-Ibarra J."/>
            <person name="Enciso-Ibarra K."/>
            <person name="Bolan-Mejia C."/>
        </authorList>
    </citation>
    <scope>NUCLEOTIDE SEQUENCE [LARGE SCALE GENOMIC DNA]</scope>
    <source>
        <strain evidence="5 6">CAIM 722</strain>
    </source>
</reference>
<organism evidence="5 6">
    <name type="scientific">Vibrio eleionomae</name>
    <dbReference type="NCBI Taxonomy" id="2653505"/>
    <lineage>
        <taxon>Bacteria</taxon>
        <taxon>Pseudomonadati</taxon>
        <taxon>Pseudomonadota</taxon>
        <taxon>Gammaproteobacteria</taxon>
        <taxon>Vibrionales</taxon>
        <taxon>Vibrionaceae</taxon>
        <taxon>Vibrio</taxon>
    </lineage>
</organism>
<dbReference type="EMBL" id="WEKT01000001">
    <property type="protein sequence ID" value="MZI91753.1"/>
    <property type="molecule type" value="Genomic_DNA"/>
</dbReference>
<protein>
    <submittedName>
        <fullName evidence="5">TatD family deoxyribonuclease</fullName>
    </submittedName>
</protein>
<feature type="binding site" evidence="4">
    <location>
        <position position="131"/>
    </location>
    <ligand>
        <name>a divalent metal cation</name>
        <dbReference type="ChEBI" id="CHEBI:60240"/>
        <label>2</label>
    </ligand>
</feature>
<evidence type="ECO:0000256" key="3">
    <source>
        <dbReference type="ARBA" id="ARBA00022801"/>
    </source>
</evidence>
<keyword evidence="6" id="KW-1185">Reference proteome</keyword>
<comment type="caution">
    <text evidence="5">The sequence shown here is derived from an EMBL/GenBank/DDBJ whole genome shotgun (WGS) entry which is preliminary data.</text>
</comment>
<dbReference type="FunFam" id="3.20.20.140:FF:000005">
    <property type="entry name" value="TatD family hydrolase"/>
    <property type="match status" value="1"/>
</dbReference>
<dbReference type="InterPro" id="IPR032466">
    <property type="entry name" value="Metal_Hydrolase"/>
</dbReference>
<feature type="binding site" evidence="4">
    <location>
        <position position="9"/>
    </location>
    <ligand>
        <name>a divalent metal cation</name>
        <dbReference type="ChEBI" id="CHEBI:60240"/>
        <label>1</label>
    </ligand>
</feature>
<keyword evidence="3" id="KW-0378">Hydrolase</keyword>
<dbReference type="PROSITE" id="PS01091">
    <property type="entry name" value="TATD_3"/>
    <property type="match status" value="1"/>
</dbReference>
<dbReference type="PANTHER" id="PTHR46124">
    <property type="entry name" value="D-AMINOACYL-TRNA DEACYLASE"/>
    <property type="match status" value="1"/>
</dbReference>
<evidence type="ECO:0000256" key="4">
    <source>
        <dbReference type="PIRSR" id="PIRSR005902-1"/>
    </source>
</evidence>
<evidence type="ECO:0000313" key="6">
    <source>
        <dbReference type="Proteomes" id="UP000462621"/>
    </source>
</evidence>
<evidence type="ECO:0000256" key="2">
    <source>
        <dbReference type="ARBA" id="ARBA00022723"/>
    </source>
</evidence>
<dbReference type="InterPro" id="IPR018228">
    <property type="entry name" value="DNase_TatD-rel_CS"/>
</dbReference>
<sequence length="258" mass="28869">MALFDTHCHLDFAALQPHKETIKVSLETGVERFMVPTTTRSSWSLVKNLAQQYPQNIFYALGLHPYFLSDEVPTLDLQTLSEQLNKKTRQVVAVGECGLDAMISVSQEVQERVFVAQIGLALEHHLPIVLHSRKTHHRILQLLKQHHFNLGGVLHGFTGSEQQARQFIDMGFKIGVGGSITYPRANKTRTAIAALPIDALVLETDAPDMPLNGFQGQPNTPARLPIVLTTLADLRGDEPSMLEQQLWQNSLSLFHLRK</sequence>
<feature type="binding site" evidence="4">
    <location>
        <position position="205"/>
    </location>
    <ligand>
        <name>a divalent metal cation</name>
        <dbReference type="ChEBI" id="CHEBI:60240"/>
        <label>1</label>
    </ligand>
</feature>
<dbReference type="PROSITE" id="PS01137">
    <property type="entry name" value="TATD_1"/>
    <property type="match status" value="1"/>
</dbReference>
<evidence type="ECO:0000256" key="1">
    <source>
        <dbReference type="ARBA" id="ARBA00009275"/>
    </source>
</evidence>
<dbReference type="PIRSF" id="PIRSF005902">
    <property type="entry name" value="DNase_TatD"/>
    <property type="match status" value="1"/>
</dbReference>
<dbReference type="GO" id="GO:0005829">
    <property type="term" value="C:cytosol"/>
    <property type="evidence" value="ECO:0007669"/>
    <property type="project" value="TreeGrafter"/>
</dbReference>
<dbReference type="SUPFAM" id="SSF51556">
    <property type="entry name" value="Metallo-dependent hydrolases"/>
    <property type="match status" value="1"/>
</dbReference>
<dbReference type="RefSeq" id="WP_161153060.1">
    <property type="nucleotide sequence ID" value="NZ_WEKT01000001.1"/>
</dbReference>
<proteinExistence type="inferred from homology"/>
<feature type="binding site" evidence="4">
    <location>
        <position position="96"/>
    </location>
    <ligand>
        <name>a divalent metal cation</name>
        <dbReference type="ChEBI" id="CHEBI:60240"/>
        <label>1</label>
    </ligand>
</feature>
<dbReference type="PANTHER" id="PTHR46124:SF3">
    <property type="entry name" value="HYDROLASE"/>
    <property type="match status" value="1"/>
</dbReference>
<gene>
    <name evidence="5" type="ORF">F9817_00840</name>
</gene>